<feature type="transmembrane region" description="Helical" evidence="7">
    <location>
        <begin position="94"/>
        <end position="118"/>
    </location>
</feature>
<feature type="transmembrane region" description="Helical" evidence="7">
    <location>
        <begin position="130"/>
        <end position="152"/>
    </location>
</feature>
<feature type="transmembrane region" description="Helical" evidence="7">
    <location>
        <begin position="61"/>
        <end position="82"/>
    </location>
</feature>
<dbReference type="SUPFAM" id="SSF82689">
    <property type="entry name" value="Mechanosensitive channel protein MscS (YggB), C-terminal domain"/>
    <property type="match status" value="1"/>
</dbReference>
<dbReference type="Gene3D" id="2.30.30.60">
    <property type="match status" value="1"/>
</dbReference>
<keyword evidence="3" id="KW-1003">Cell membrane</keyword>
<dbReference type="PANTHER" id="PTHR30566">
    <property type="entry name" value="YNAI-RELATED MECHANOSENSITIVE ION CHANNEL"/>
    <property type="match status" value="1"/>
</dbReference>
<keyword evidence="5 7" id="KW-1133">Transmembrane helix</keyword>
<dbReference type="InterPro" id="IPR049278">
    <property type="entry name" value="MS_channel_C"/>
</dbReference>
<feature type="transmembrane region" description="Helical" evidence="7">
    <location>
        <begin position="158"/>
        <end position="178"/>
    </location>
</feature>
<organism evidence="11 12">
    <name type="scientific">Rhodanobacter ginsenosidimutans</name>
    <dbReference type="NCBI Taxonomy" id="490571"/>
    <lineage>
        <taxon>Bacteria</taxon>
        <taxon>Pseudomonadati</taxon>
        <taxon>Pseudomonadota</taxon>
        <taxon>Gammaproteobacteria</taxon>
        <taxon>Lysobacterales</taxon>
        <taxon>Rhodanobacteraceae</taxon>
        <taxon>Rhodanobacter</taxon>
    </lineage>
</organism>
<evidence type="ECO:0000256" key="7">
    <source>
        <dbReference type="SAM" id="Phobius"/>
    </source>
</evidence>
<keyword evidence="4 7" id="KW-0812">Transmembrane</keyword>
<feature type="domain" description="Mechanosensitive ion channel MscS" evidence="8">
    <location>
        <begin position="180"/>
        <end position="247"/>
    </location>
</feature>
<evidence type="ECO:0000259" key="8">
    <source>
        <dbReference type="Pfam" id="PF00924"/>
    </source>
</evidence>
<evidence type="ECO:0000256" key="3">
    <source>
        <dbReference type="ARBA" id="ARBA00022475"/>
    </source>
</evidence>
<sequence length="364" mass="39650">MHDWLSGHQFFHIPVLRWAYAALVTLGGFLLTRGVLRVVSTRLRKLAERTGSAALTIMASVLKLTSATLLFLLFVLIGLHVLQPSPQVARWLDSLMFLVVGLQVGLWASHAISAWTASSLRRTGTGAGNPVVMTMLSWFARTMVWALLLLAVLDNVGVNVTAFVASLGIGGIAVALGLQNVLKDLFASLAIGLDKPFEIGEFIQFGDFLGTIAHVGIKTTRIRSLSGEEISISNSMLLDQTIRNYSRMQTRRIVFGFGLPIDTPRGKVEQVVEAVRDIVGAVENTRLDRAHFQRFGPSSLDFEVVHIVQSPDYNVYMDIQQGINLALMQRLEALELTFAVPVRTLRADGAVYVPAAEGGTSPAG</sequence>
<dbReference type="InterPro" id="IPR049142">
    <property type="entry name" value="MS_channel_1st"/>
</dbReference>
<dbReference type="InterPro" id="IPR011014">
    <property type="entry name" value="MscS_channel_TM-2"/>
</dbReference>
<dbReference type="RefSeq" id="WP_056082215.1">
    <property type="nucleotide sequence ID" value="NZ_JALBWS010000015.1"/>
</dbReference>
<keyword evidence="12" id="KW-1185">Reference proteome</keyword>
<evidence type="ECO:0000256" key="5">
    <source>
        <dbReference type="ARBA" id="ARBA00022989"/>
    </source>
</evidence>
<accession>A0ABW0JS56</accession>
<comment type="caution">
    <text evidence="11">The sequence shown here is derived from an EMBL/GenBank/DDBJ whole genome shotgun (WGS) entry which is preliminary data.</text>
</comment>
<dbReference type="InterPro" id="IPR010920">
    <property type="entry name" value="LSM_dom_sf"/>
</dbReference>
<evidence type="ECO:0000259" key="10">
    <source>
        <dbReference type="Pfam" id="PF21088"/>
    </source>
</evidence>
<reference evidence="12" key="1">
    <citation type="journal article" date="2019" name="Int. J. Syst. Evol. Microbiol.">
        <title>The Global Catalogue of Microorganisms (GCM) 10K type strain sequencing project: providing services to taxonomists for standard genome sequencing and annotation.</title>
        <authorList>
            <consortium name="The Broad Institute Genomics Platform"/>
            <consortium name="The Broad Institute Genome Sequencing Center for Infectious Disease"/>
            <person name="Wu L."/>
            <person name="Ma J."/>
        </authorList>
    </citation>
    <scope>NUCLEOTIDE SEQUENCE [LARGE SCALE GENOMIC DNA]</scope>
    <source>
        <strain evidence="12">KACC 12822</strain>
    </source>
</reference>
<evidence type="ECO:0000313" key="11">
    <source>
        <dbReference type="EMBL" id="MFC5438953.1"/>
    </source>
</evidence>
<dbReference type="EMBL" id="JBHSMM010000001">
    <property type="protein sequence ID" value="MFC5438953.1"/>
    <property type="molecule type" value="Genomic_DNA"/>
</dbReference>
<dbReference type="SUPFAM" id="SSF50182">
    <property type="entry name" value="Sm-like ribonucleoproteins"/>
    <property type="match status" value="1"/>
</dbReference>
<dbReference type="InterPro" id="IPR023408">
    <property type="entry name" value="MscS_beta-dom_sf"/>
</dbReference>
<dbReference type="Proteomes" id="UP001596018">
    <property type="component" value="Unassembled WGS sequence"/>
</dbReference>
<feature type="domain" description="Mechanosensitive ion channel transmembrane helices 2/3" evidence="10">
    <location>
        <begin position="144"/>
        <end position="179"/>
    </location>
</feature>
<dbReference type="Pfam" id="PF21088">
    <property type="entry name" value="MS_channel_1st"/>
    <property type="match status" value="1"/>
</dbReference>
<proteinExistence type="inferred from homology"/>
<dbReference type="Pfam" id="PF00924">
    <property type="entry name" value="MS_channel_2nd"/>
    <property type="match status" value="1"/>
</dbReference>
<name>A0ABW0JS56_9GAMM</name>
<gene>
    <name evidence="11" type="ORF">ACFPK0_02865</name>
</gene>
<keyword evidence="6 7" id="KW-0472">Membrane</keyword>
<dbReference type="Gene3D" id="3.30.70.100">
    <property type="match status" value="1"/>
</dbReference>
<evidence type="ECO:0000256" key="2">
    <source>
        <dbReference type="ARBA" id="ARBA00008017"/>
    </source>
</evidence>
<dbReference type="Pfam" id="PF21082">
    <property type="entry name" value="MS_channel_3rd"/>
    <property type="match status" value="1"/>
</dbReference>
<dbReference type="SUPFAM" id="SSF82861">
    <property type="entry name" value="Mechanosensitive channel protein MscS (YggB), transmembrane region"/>
    <property type="match status" value="1"/>
</dbReference>
<protein>
    <submittedName>
        <fullName evidence="11">Mechanosensitive ion channel family protein</fullName>
    </submittedName>
</protein>
<dbReference type="PANTHER" id="PTHR30566:SF25">
    <property type="entry name" value="INNER MEMBRANE PROTEIN"/>
    <property type="match status" value="1"/>
</dbReference>
<evidence type="ECO:0000256" key="4">
    <source>
        <dbReference type="ARBA" id="ARBA00022692"/>
    </source>
</evidence>
<evidence type="ECO:0000256" key="6">
    <source>
        <dbReference type="ARBA" id="ARBA00023136"/>
    </source>
</evidence>
<evidence type="ECO:0000256" key="1">
    <source>
        <dbReference type="ARBA" id="ARBA00004651"/>
    </source>
</evidence>
<evidence type="ECO:0000313" key="12">
    <source>
        <dbReference type="Proteomes" id="UP001596018"/>
    </source>
</evidence>
<feature type="transmembrane region" description="Helical" evidence="7">
    <location>
        <begin position="20"/>
        <end position="40"/>
    </location>
</feature>
<feature type="domain" description="Mechanosensitive ion channel MscS C-terminal" evidence="9">
    <location>
        <begin position="253"/>
        <end position="332"/>
    </location>
</feature>
<dbReference type="InterPro" id="IPR006685">
    <property type="entry name" value="MscS_channel_2nd"/>
</dbReference>
<dbReference type="Gene3D" id="1.10.287.1260">
    <property type="match status" value="1"/>
</dbReference>
<comment type="subcellular location">
    <subcellularLocation>
        <location evidence="1">Cell membrane</location>
        <topology evidence="1">Multi-pass membrane protein</topology>
    </subcellularLocation>
</comment>
<dbReference type="InterPro" id="IPR011066">
    <property type="entry name" value="MscS_channel_C_sf"/>
</dbReference>
<evidence type="ECO:0000259" key="9">
    <source>
        <dbReference type="Pfam" id="PF21082"/>
    </source>
</evidence>
<comment type="similarity">
    <text evidence="2">Belongs to the MscS (TC 1.A.23) family.</text>
</comment>